<dbReference type="GO" id="GO:0050568">
    <property type="term" value="F:protein-glutamine glutaminase activity"/>
    <property type="evidence" value="ECO:0007669"/>
    <property type="project" value="UniProtKB-UniRule"/>
</dbReference>
<dbReference type="SMART" id="SM00448">
    <property type="entry name" value="REC"/>
    <property type="match status" value="1"/>
</dbReference>
<dbReference type="InterPro" id="IPR035909">
    <property type="entry name" value="CheB_C"/>
</dbReference>
<keyword evidence="11" id="KW-0808">Transferase</keyword>
<comment type="caution">
    <text evidence="11">The sequence shown here is derived from an EMBL/GenBank/DDBJ whole genome shotgun (WGS) entry which is preliminary data.</text>
</comment>
<dbReference type="EMBL" id="JAAAWP010000006">
    <property type="protein sequence ID" value="NDW21970.1"/>
    <property type="molecule type" value="Genomic_DNA"/>
</dbReference>
<evidence type="ECO:0000313" key="11">
    <source>
        <dbReference type="EMBL" id="NDW21970.1"/>
    </source>
</evidence>
<dbReference type="InterPro" id="IPR001789">
    <property type="entry name" value="Sig_transdc_resp-reg_receiver"/>
</dbReference>
<dbReference type="PANTHER" id="PTHR42872:SF6">
    <property type="entry name" value="PROTEIN-GLUTAMATE METHYLESTERASE_PROTEIN-GLUTAMINE GLUTAMINASE"/>
    <property type="match status" value="1"/>
</dbReference>
<dbReference type="InterPro" id="IPR011006">
    <property type="entry name" value="CheY-like_superfamily"/>
</dbReference>
<dbReference type="Pfam" id="PF01339">
    <property type="entry name" value="CheB_methylest"/>
    <property type="match status" value="1"/>
</dbReference>
<dbReference type="InterPro" id="IPR008248">
    <property type="entry name" value="CheB-like"/>
</dbReference>
<feature type="active site" evidence="6 7">
    <location>
        <position position="164"/>
    </location>
</feature>
<evidence type="ECO:0000256" key="1">
    <source>
        <dbReference type="ARBA" id="ARBA00022490"/>
    </source>
</evidence>
<dbReference type="GO" id="GO:0000156">
    <property type="term" value="F:phosphorelay response regulator activity"/>
    <property type="evidence" value="ECO:0007669"/>
    <property type="project" value="InterPro"/>
</dbReference>
<comment type="catalytic activity">
    <reaction evidence="5 6">
        <text>[protein]-L-glutamate 5-O-methyl ester + H2O = L-glutamyl-[protein] + methanol + H(+)</text>
        <dbReference type="Rhea" id="RHEA:23236"/>
        <dbReference type="Rhea" id="RHEA-COMP:10208"/>
        <dbReference type="Rhea" id="RHEA-COMP:10311"/>
        <dbReference type="ChEBI" id="CHEBI:15377"/>
        <dbReference type="ChEBI" id="CHEBI:15378"/>
        <dbReference type="ChEBI" id="CHEBI:17790"/>
        <dbReference type="ChEBI" id="CHEBI:29973"/>
        <dbReference type="ChEBI" id="CHEBI:82795"/>
        <dbReference type="EC" id="3.1.1.61"/>
    </reaction>
</comment>
<keyword evidence="2 6" id="KW-0145">Chemotaxis</keyword>
<evidence type="ECO:0000256" key="5">
    <source>
        <dbReference type="ARBA" id="ARBA00048267"/>
    </source>
</evidence>
<dbReference type="InterPro" id="IPR000673">
    <property type="entry name" value="Sig_transdc_resp-reg_Me-estase"/>
</dbReference>
<name>A0A6L9MW37_9ALTE</name>
<organism evidence="11 12">
    <name type="scientific">Alteromonas hispanica</name>
    <dbReference type="NCBI Taxonomy" id="315421"/>
    <lineage>
        <taxon>Bacteria</taxon>
        <taxon>Pseudomonadati</taxon>
        <taxon>Pseudomonadota</taxon>
        <taxon>Gammaproteobacteria</taxon>
        <taxon>Alteromonadales</taxon>
        <taxon>Alteromonadaceae</taxon>
        <taxon>Alteromonas/Salinimonas group</taxon>
        <taxon>Alteromonas</taxon>
    </lineage>
</organism>
<dbReference type="PROSITE" id="PS50122">
    <property type="entry name" value="CHEB"/>
    <property type="match status" value="1"/>
</dbReference>
<evidence type="ECO:0000256" key="7">
    <source>
        <dbReference type="PROSITE-ProRule" id="PRU00050"/>
    </source>
</evidence>
<dbReference type="CDD" id="cd17541">
    <property type="entry name" value="REC_CheB-like"/>
    <property type="match status" value="1"/>
</dbReference>
<reference evidence="11 12" key="1">
    <citation type="submission" date="2020-01" db="EMBL/GenBank/DDBJ databases">
        <title>Genomes of bacteria type strains.</title>
        <authorList>
            <person name="Chen J."/>
            <person name="Zhu S."/>
            <person name="Yang J."/>
        </authorList>
    </citation>
    <scope>NUCLEOTIDE SEQUENCE [LARGE SCALE GENOMIC DNA]</scope>
    <source>
        <strain evidence="11 12">LMG 22958</strain>
    </source>
</reference>
<dbReference type="GO" id="GO:0008168">
    <property type="term" value="F:methyltransferase activity"/>
    <property type="evidence" value="ECO:0007669"/>
    <property type="project" value="UniProtKB-KW"/>
</dbReference>
<comment type="catalytic activity">
    <reaction evidence="6">
        <text>L-glutaminyl-[protein] + H2O = L-glutamyl-[protein] + NH4(+)</text>
        <dbReference type="Rhea" id="RHEA:16441"/>
        <dbReference type="Rhea" id="RHEA-COMP:10207"/>
        <dbReference type="Rhea" id="RHEA-COMP:10208"/>
        <dbReference type="ChEBI" id="CHEBI:15377"/>
        <dbReference type="ChEBI" id="CHEBI:28938"/>
        <dbReference type="ChEBI" id="CHEBI:29973"/>
        <dbReference type="ChEBI" id="CHEBI:30011"/>
        <dbReference type="EC" id="3.5.1.44"/>
    </reaction>
</comment>
<dbReference type="Gene3D" id="3.40.50.180">
    <property type="entry name" value="Methylesterase CheB, C-terminal domain"/>
    <property type="match status" value="1"/>
</dbReference>
<keyword evidence="3 6" id="KW-0597">Phosphoprotein</keyword>
<dbReference type="Pfam" id="PF00072">
    <property type="entry name" value="Response_reg"/>
    <property type="match status" value="1"/>
</dbReference>
<evidence type="ECO:0000256" key="6">
    <source>
        <dbReference type="HAMAP-Rule" id="MF_00099"/>
    </source>
</evidence>
<dbReference type="FunFam" id="3.40.50.2300:FF:000060">
    <property type="entry name" value="Protein-glutamate methylesterase/protein-glutamine glutaminase"/>
    <property type="match status" value="1"/>
</dbReference>
<dbReference type="NCBIfam" id="NF009206">
    <property type="entry name" value="PRK12555.1"/>
    <property type="match status" value="1"/>
</dbReference>
<dbReference type="EC" id="3.1.1.61" evidence="6"/>
<dbReference type="SUPFAM" id="SSF52738">
    <property type="entry name" value="Methylesterase CheB, C-terminal domain"/>
    <property type="match status" value="1"/>
</dbReference>
<feature type="active site" evidence="6 7">
    <location>
        <position position="190"/>
    </location>
</feature>
<dbReference type="GO" id="GO:0005737">
    <property type="term" value="C:cytoplasm"/>
    <property type="evidence" value="ECO:0007669"/>
    <property type="project" value="UniProtKB-SubCell"/>
</dbReference>
<evidence type="ECO:0000256" key="4">
    <source>
        <dbReference type="ARBA" id="ARBA00022801"/>
    </source>
</evidence>
<dbReference type="GO" id="GO:0008984">
    <property type="term" value="F:protein-glutamate methylesterase activity"/>
    <property type="evidence" value="ECO:0007669"/>
    <property type="project" value="UniProtKB-UniRule"/>
</dbReference>
<evidence type="ECO:0000259" key="9">
    <source>
        <dbReference type="PROSITE" id="PS50110"/>
    </source>
</evidence>
<dbReference type="NCBIfam" id="NF001965">
    <property type="entry name" value="PRK00742.1"/>
    <property type="match status" value="1"/>
</dbReference>
<keyword evidence="1 6" id="KW-0963">Cytoplasm</keyword>
<evidence type="ECO:0000313" key="12">
    <source>
        <dbReference type="Proteomes" id="UP000478837"/>
    </source>
</evidence>
<comment type="PTM">
    <text evidence="6">Phosphorylated by CheA. Phosphorylation of the N-terminal regulatory domain activates the methylesterase activity.</text>
</comment>
<sequence>MTIKVLVVDDSALIRQILGEIIKSESDMELVGTAPDAFVAKKLVLEKQPDVITLDIEMPKVDGLRFLEVLMNAKPTPVVMISTLTEKGADATFRSLELGATDFVAKPKIGVAEGMAAYHELIVDKIRTAARARVKKPAQAPNKNSAVKTISYQGTEKLIAIGASTGGTEAIKEVLSTFPANAPATIITQHMPAGFTATYAKRLNAVCQVTVKEAKGGERLLPGQAYLAPGDKHMEVERSGADYRIRLSDGPRVSGHKPSVDVLFNSLCKSAGSNAIGVLLTGMGSDGAAGLLEMRNAGSETFCQDEASCIVFGMPKVAIEKGATKKVVALSEMGKEILETVDKMAASSRL</sequence>
<evidence type="ECO:0000256" key="8">
    <source>
        <dbReference type="PROSITE-ProRule" id="PRU00169"/>
    </source>
</evidence>
<feature type="modified residue" description="4-aspartylphosphate" evidence="6 8">
    <location>
        <position position="55"/>
    </location>
</feature>
<comment type="domain">
    <text evidence="6">Contains a C-terminal catalytic domain, and an N-terminal region which modulates catalytic activity.</text>
</comment>
<dbReference type="CDD" id="cd16432">
    <property type="entry name" value="CheB_Rec"/>
    <property type="match status" value="1"/>
</dbReference>
<protein>
    <recommendedName>
        <fullName evidence="6">Protein-glutamate methylesterase/protein-glutamine glutaminase</fullName>
        <ecNumber evidence="6">3.1.1.61</ecNumber>
        <ecNumber evidence="6">3.5.1.44</ecNumber>
    </recommendedName>
</protein>
<dbReference type="Proteomes" id="UP000478837">
    <property type="component" value="Unassembled WGS sequence"/>
</dbReference>
<keyword evidence="11" id="KW-0489">Methyltransferase</keyword>
<accession>A0A6L9MW37</accession>
<proteinExistence type="inferred from homology"/>
<evidence type="ECO:0000259" key="10">
    <source>
        <dbReference type="PROSITE" id="PS50122"/>
    </source>
</evidence>
<dbReference type="PIRSF" id="PIRSF000876">
    <property type="entry name" value="RR_chemtxs_CheB"/>
    <property type="match status" value="1"/>
</dbReference>
<dbReference type="RefSeq" id="WP_163111862.1">
    <property type="nucleotide sequence ID" value="NZ_JAAAWP010000006.1"/>
</dbReference>
<gene>
    <name evidence="6 11" type="primary">cheB</name>
    <name evidence="11" type="ORF">GTW09_10590</name>
</gene>
<comment type="function">
    <text evidence="6">Involved in chemotaxis. Part of a chemotaxis signal transduction system that modulates chemotaxis in response to various stimuli. Catalyzes the demethylation of specific methylglutamate residues introduced into the chemoreceptors (methyl-accepting chemotaxis proteins or MCP) by CheR. Also mediates the irreversible deamidation of specific glutamine residues to glutamic acid.</text>
</comment>
<dbReference type="GO" id="GO:0006935">
    <property type="term" value="P:chemotaxis"/>
    <property type="evidence" value="ECO:0007669"/>
    <property type="project" value="UniProtKB-UniRule"/>
</dbReference>
<evidence type="ECO:0000256" key="2">
    <source>
        <dbReference type="ARBA" id="ARBA00022500"/>
    </source>
</evidence>
<dbReference type="PANTHER" id="PTHR42872">
    <property type="entry name" value="PROTEIN-GLUTAMATE METHYLESTERASE/PROTEIN-GLUTAMINE GLUTAMINASE"/>
    <property type="match status" value="1"/>
</dbReference>
<dbReference type="GO" id="GO:0032259">
    <property type="term" value="P:methylation"/>
    <property type="evidence" value="ECO:0007669"/>
    <property type="project" value="UniProtKB-KW"/>
</dbReference>
<feature type="domain" description="CheB-type methylesterase" evidence="10">
    <location>
        <begin position="151"/>
        <end position="344"/>
    </location>
</feature>
<feature type="active site" evidence="6 7">
    <location>
        <position position="286"/>
    </location>
</feature>
<dbReference type="PROSITE" id="PS50110">
    <property type="entry name" value="RESPONSE_REGULATORY"/>
    <property type="match status" value="1"/>
</dbReference>
<dbReference type="HAMAP" id="MF_00099">
    <property type="entry name" value="CheB_chemtxs"/>
    <property type="match status" value="1"/>
</dbReference>
<dbReference type="EC" id="3.5.1.44" evidence="6"/>
<keyword evidence="12" id="KW-1185">Reference proteome</keyword>
<evidence type="ECO:0000256" key="3">
    <source>
        <dbReference type="ARBA" id="ARBA00022553"/>
    </source>
</evidence>
<dbReference type="Gene3D" id="3.40.50.2300">
    <property type="match status" value="1"/>
</dbReference>
<comment type="subcellular location">
    <subcellularLocation>
        <location evidence="6">Cytoplasm</location>
    </subcellularLocation>
</comment>
<feature type="domain" description="Response regulatory" evidence="9">
    <location>
        <begin position="4"/>
        <end position="121"/>
    </location>
</feature>
<keyword evidence="4 6" id="KW-0378">Hydrolase</keyword>
<comment type="similarity">
    <text evidence="6">Belongs to the CheB family.</text>
</comment>
<dbReference type="SUPFAM" id="SSF52172">
    <property type="entry name" value="CheY-like"/>
    <property type="match status" value="1"/>
</dbReference>
<dbReference type="AlphaFoldDB" id="A0A6L9MW37"/>